<proteinExistence type="inferred from homology"/>
<keyword evidence="6 9" id="KW-0879">Wnt signaling pathway</keyword>
<dbReference type="CDD" id="cd13113">
    <property type="entry name" value="Wnt"/>
    <property type="match status" value="1"/>
</dbReference>
<dbReference type="PRINTS" id="PR01349">
    <property type="entry name" value="WNTPROTEIN"/>
</dbReference>
<comment type="function">
    <text evidence="9">Ligand for members of the frizzled family of seven transmembrane receptors.</text>
</comment>
<sequence>MKYTFVTICLHIMFICIIRSFIFYVGFNMILPWRIMISVNGINSGSWVFDLLMLNQLKKLNSPLKIHENYFNQLKDTHENMYSTNFINLSNRKLISASTSEIPTHHFQELPVNYHQLNQQNTDLDDLIHSFLSIDNDLTTHEISICHTLSGLTNSQRYICLQHSGLIWAMLEGTHLSMHECVHQFKHEQWNCSAVNLLYRTNIKSSFIPSTHGLEGILQRGSRETAFLSSSWSAGVVQAITRACSRGQMGTCDCDPHRREGQGRDAEGIFTWGGCSDPIRFGMRLARLFLDANDEEHRNAAVQREHELHEQRIQLLSSMRVNSQDKQDLKKLQRNYRFPRSLNKTISHEKLSSNDKEHDRRSTKQLNKSSTLLSAKELQAETLQIIQTKARALMNLHNRKAGRRLIWKNRVTKCKCHGVSGACSMRTCWQRVNEFRLVGMMLKAAYDSAIRVTYEPRLDILKRISTRINPNAYERLNQNKKQMTRKNSPVLSAIPNHDSKNWLVLINNNSNSSFKHDQSEFSNNNGRLQRRWPRMVMTKTREIPKNHLVYLEESPNYCYFDETIGHLGIAGRQCNATSNNAVNSCTRLCCDRGYDTLEFEREQKCECKFFWCCEVRCNICRERIVLHHCKH</sequence>
<evidence type="ECO:0000256" key="5">
    <source>
        <dbReference type="ARBA" id="ARBA00022530"/>
    </source>
</evidence>
<dbReference type="GO" id="GO:0060070">
    <property type="term" value="P:canonical Wnt signaling pathway"/>
    <property type="evidence" value="ECO:0007669"/>
    <property type="project" value="TreeGrafter"/>
</dbReference>
<feature type="compositionally biased region" description="Basic and acidic residues" evidence="10">
    <location>
        <begin position="346"/>
        <end position="362"/>
    </location>
</feature>
<dbReference type="STRING" id="6182.A0A4Z2D8T6"/>
<feature type="transmembrane region" description="Helical" evidence="11">
    <location>
        <begin position="5"/>
        <end position="27"/>
    </location>
</feature>
<evidence type="ECO:0000256" key="2">
    <source>
        <dbReference type="ARBA" id="ARBA00005683"/>
    </source>
</evidence>
<keyword evidence="7" id="KW-1015">Disulfide bond</keyword>
<evidence type="ECO:0000313" key="12">
    <source>
        <dbReference type="EMBL" id="TNN12858.1"/>
    </source>
</evidence>
<comment type="subcellular location">
    <subcellularLocation>
        <location evidence="1 9">Secreted</location>
        <location evidence="1 9">Extracellular space</location>
        <location evidence="1 9">Extracellular matrix</location>
    </subcellularLocation>
</comment>
<gene>
    <name evidence="12" type="ORF">EWB00_003345</name>
</gene>
<keyword evidence="11" id="KW-0812">Transmembrane</keyword>
<dbReference type="FunFam" id="3.30.2460.20:FF:000001">
    <property type="entry name" value="Wnt homolog"/>
    <property type="match status" value="1"/>
</dbReference>
<evidence type="ECO:0000256" key="1">
    <source>
        <dbReference type="ARBA" id="ARBA00004498"/>
    </source>
</evidence>
<keyword evidence="11" id="KW-0472">Membrane</keyword>
<dbReference type="Pfam" id="PF00110">
    <property type="entry name" value="wnt"/>
    <property type="match status" value="2"/>
</dbReference>
<name>A0A4Z2D8T6_SCHJA</name>
<evidence type="ECO:0000256" key="3">
    <source>
        <dbReference type="ARBA" id="ARBA00022473"/>
    </source>
</evidence>
<evidence type="ECO:0000256" key="7">
    <source>
        <dbReference type="ARBA" id="ARBA00023157"/>
    </source>
</evidence>
<keyword evidence="11" id="KW-1133">Transmembrane helix</keyword>
<dbReference type="SMART" id="SM00097">
    <property type="entry name" value="WNT1"/>
    <property type="match status" value="1"/>
</dbReference>
<dbReference type="EMBL" id="SKCS01000207">
    <property type="protein sequence ID" value="TNN12858.1"/>
    <property type="molecule type" value="Genomic_DNA"/>
</dbReference>
<evidence type="ECO:0000256" key="11">
    <source>
        <dbReference type="SAM" id="Phobius"/>
    </source>
</evidence>
<dbReference type="OrthoDB" id="5945655at2759"/>
<reference evidence="12 13" key="1">
    <citation type="submission" date="2019-03" db="EMBL/GenBank/DDBJ databases">
        <title>An improved genome assembly of the fluke Schistosoma japonicum.</title>
        <authorList>
            <person name="Hu W."/>
            <person name="Luo F."/>
            <person name="Yin M."/>
            <person name="Mo X."/>
            <person name="Sun C."/>
            <person name="Wu Q."/>
            <person name="Zhu B."/>
            <person name="Xiang M."/>
            <person name="Wang J."/>
            <person name="Wang Y."/>
            <person name="Zhang T."/>
            <person name="Xu B."/>
            <person name="Zheng H."/>
            <person name="Feng Z."/>
        </authorList>
    </citation>
    <scope>NUCLEOTIDE SEQUENCE [LARGE SCALE GENOMIC DNA]</scope>
    <source>
        <strain evidence="12">HuSjv2</strain>
        <tissue evidence="12">Worms</tissue>
    </source>
</reference>
<comment type="similarity">
    <text evidence="2 9">Belongs to the Wnt family.</text>
</comment>
<dbReference type="GO" id="GO:0030182">
    <property type="term" value="P:neuron differentiation"/>
    <property type="evidence" value="ECO:0007669"/>
    <property type="project" value="TreeGrafter"/>
</dbReference>
<dbReference type="GO" id="GO:0045165">
    <property type="term" value="P:cell fate commitment"/>
    <property type="evidence" value="ECO:0007669"/>
    <property type="project" value="TreeGrafter"/>
</dbReference>
<dbReference type="InterPro" id="IPR043158">
    <property type="entry name" value="Wnt_C"/>
</dbReference>
<evidence type="ECO:0000256" key="8">
    <source>
        <dbReference type="ARBA" id="ARBA00023288"/>
    </source>
</evidence>
<evidence type="ECO:0000256" key="10">
    <source>
        <dbReference type="SAM" id="MobiDB-lite"/>
    </source>
</evidence>
<evidence type="ECO:0000313" key="13">
    <source>
        <dbReference type="Proteomes" id="UP000311919"/>
    </source>
</evidence>
<feature type="region of interest" description="Disordered" evidence="10">
    <location>
        <begin position="343"/>
        <end position="370"/>
    </location>
</feature>
<evidence type="ECO:0000256" key="9">
    <source>
        <dbReference type="RuleBase" id="RU003500"/>
    </source>
</evidence>
<dbReference type="GO" id="GO:0005125">
    <property type="term" value="F:cytokine activity"/>
    <property type="evidence" value="ECO:0007669"/>
    <property type="project" value="TreeGrafter"/>
</dbReference>
<dbReference type="Proteomes" id="UP000311919">
    <property type="component" value="Unassembled WGS sequence"/>
</dbReference>
<protein>
    <recommendedName>
        <fullName evidence="9">Protein Wnt</fullName>
    </recommendedName>
</protein>
<keyword evidence="5" id="KW-0272">Extracellular matrix</keyword>
<comment type="caution">
    <text evidence="12">The sequence shown here is derived from an EMBL/GenBank/DDBJ whole genome shotgun (WGS) entry which is preliminary data.</text>
</comment>
<accession>A0A4Z2D8T6</accession>
<keyword evidence="13" id="KW-1185">Reference proteome</keyword>
<dbReference type="GO" id="GO:0005109">
    <property type="term" value="F:frizzled binding"/>
    <property type="evidence" value="ECO:0007669"/>
    <property type="project" value="TreeGrafter"/>
</dbReference>
<keyword evidence="3 9" id="KW-0217">Developmental protein</keyword>
<keyword evidence="8" id="KW-0449">Lipoprotein</keyword>
<dbReference type="Gene3D" id="3.30.2460.20">
    <property type="match status" value="1"/>
</dbReference>
<dbReference type="GO" id="GO:0005615">
    <property type="term" value="C:extracellular space"/>
    <property type="evidence" value="ECO:0007669"/>
    <property type="project" value="TreeGrafter"/>
</dbReference>
<dbReference type="PANTHER" id="PTHR12027">
    <property type="entry name" value="WNT RELATED"/>
    <property type="match status" value="1"/>
</dbReference>
<evidence type="ECO:0000256" key="4">
    <source>
        <dbReference type="ARBA" id="ARBA00022525"/>
    </source>
</evidence>
<dbReference type="InterPro" id="IPR005817">
    <property type="entry name" value="Wnt"/>
</dbReference>
<keyword evidence="4" id="KW-0964">Secreted</keyword>
<evidence type="ECO:0000256" key="6">
    <source>
        <dbReference type="ARBA" id="ARBA00022687"/>
    </source>
</evidence>
<dbReference type="AlphaFoldDB" id="A0A4Z2D8T6"/>
<dbReference type="PROSITE" id="PS00246">
    <property type="entry name" value="WNT1"/>
    <property type="match status" value="1"/>
</dbReference>
<dbReference type="InterPro" id="IPR018161">
    <property type="entry name" value="Wnt_CS"/>
</dbReference>
<organism evidence="12 13">
    <name type="scientific">Schistosoma japonicum</name>
    <name type="common">Blood fluke</name>
    <dbReference type="NCBI Taxonomy" id="6182"/>
    <lineage>
        <taxon>Eukaryota</taxon>
        <taxon>Metazoa</taxon>
        <taxon>Spiralia</taxon>
        <taxon>Lophotrochozoa</taxon>
        <taxon>Platyhelminthes</taxon>
        <taxon>Trematoda</taxon>
        <taxon>Digenea</taxon>
        <taxon>Strigeidida</taxon>
        <taxon>Schistosomatoidea</taxon>
        <taxon>Schistosomatidae</taxon>
        <taxon>Schistosoma</taxon>
    </lineage>
</organism>